<evidence type="ECO:0000256" key="1">
    <source>
        <dbReference type="ARBA" id="ARBA00022679"/>
    </source>
</evidence>
<keyword evidence="2" id="KW-0012">Acyltransferase</keyword>
<evidence type="ECO:0000256" key="3">
    <source>
        <dbReference type="ARBA" id="ARBA00038502"/>
    </source>
</evidence>
<organism evidence="5 6">
    <name type="scientific">Seonamhaeicola algicola</name>
    <dbReference type="NCBI Taxonomy" id="1719036"/>
    <lineage>
        <taxon>Bacteria</taxon>
        <taxon>Pseudomonadati</taxon>
        <taxon>Bacteroidota</taxon>
        <taxon>Flavobacteriia</taxon>
        <taxon>Flavobacteriales</taxon>
        <taxon>Flavobacteriaceae</taxon>
    </lineage>
</organism>
<sequence length="178" mass="20649">MLFNFDAFEIHAINIKDAWSICNFAVANEDRLKRFFPITLQQNLTPELSEIFVNKKEKEHATKSEFLFTLKPTNSKKIIGLIYLKELNWQTKQGEFAYAIDYNFEGKGIISKSVNYLSQYAFNELGIKTLQIIVHKTNLSSVKVAKNCNFIWVKTLENAYTPPGENPLNMELYQLQKL</sequence>
<dbReference type="RefSeq" id="WP_147132133.1">
    <property type="nucleotide sequence ID" value="NZ_VOSC01000012.1"/>
</dbReference>
<dbReference type="Proteomes" id="UP000321790">
    <property type="component" value="Unassembled WGS sequence"/>
</dbReference>
<protein>
    <submittedName>
        <fullName evidence="5">GNAT family N-acetyltransferase</fullName>
    </submittedName>
</protein>
<reference evidence="6" key="1">
    <citation type="submission" date="2019-08" db="EMBL/GenBank/DDBJ databases">
        <title>Seonamhaeicola sediminis sp. nov., isolated from marine sediment.</title>
        <authorList>
            <person name="Cao W.R."/>
        </authorList>
    </citation>
    <scope>NUCLEOTIDE SEQUENCE [LARGE SCALE GENOMIC DNA]</scope>
    <source>
        <strain evidence="6">Gy8</strain>
    </source>
</reference>
<dbReference type="SUPFAM" id="SSF55729">
    <property type="entry name" value="Acyl-CoA N-acyltransferases (Nat)"/>
    <property type="match status" value="1"/>
</dbReference>
<dbReference type="Pfam" id="PF13302">
    <property type="entry name" value="Acetyltransf_3"/>
    <property type="match status" value="1"/>
</dbReference>
<dbReference type="EMBL" id="VOSC01000012">
    <property type="protein sequence ID" value="TXE13060.1"/>
    <property type="molecule type" value="Genomic_DNA"/>
</dbReference>
<dbReference type="InterPro" id="IPR000182">
    <property type="entry name" value="GNAT_dom"/>
</dbReference>
<dbReference type="PANTHER" id="PTHR43792">
    <property type="entry name" value="GNAT FAMILY, PUTATIVE (AFU_ORTHOLOGUE AFUA_3G00765)-RELATED-RELATED"/>
    <property type="match status" value="1"/>
</dbReference>
<dbReference type="OrthoDB" id="883856at2"/>
<dbReference type="Gene3D" id="3.40.630.30">
    <property type="match status" value="1"/>
</dbReference>
<feature type="domain" description="N-acetyltransferase" evidence="4">
    <location>
        <begin position="12"/>
        <end position="150"/>
    </location>
</feature>
<keyword evidence="6" id="KW-1185">Reference proteome</keyword>
<dbReference type="AlphaFoldDB" id="A0A5C7AWI2"/>
<comment type="similarity">
    <text evidence="3">Belongs to the acetyltransferase family. RimJ subfamily.</text>
</comment>
<evidence type="ECO:0000313" key="5">
    <source>
        <dbReference type="EMBL" id="TXE13060.1"/>
    </source>
</evidence>
<gene>
    <name evidence="5" type="ORF">FUA26_04500</name>
</gene>
<evidence type="ECO:0000256" key="2">
    <source>
        <dbReference type="ARBA" id="ARBA00023315"/>
    </source>
</evidence>
<evidence type="ECO:0000259" key="4">
    <source>
        <dbReference type="Pfam" id="PF13302"/>
    </source>
</evidence>
<accession>A0A5C7AWI2</accession>
<comment type="caution">
    <text evidence="5">The sequence shown here is derived from an EMBL/GenBank/DDBJ whole genome shotgun (WGS) entry which is preliminary data.</text>
</comment>
<proteinExistence type="inferred from homology"/>
<keyword evidence="1 5" id="KW-0808">Transferase</keyword>
<name>A0A5C7AWI2_9FLAO</name>
<dbReference type="PANTHER" id="PTHR43792:SF8">
    <property type="entry name" value="[RIBOSOMAL PROTEIN US5]-ALANINE N-ACETYLTRANSFERASE"/>
    <property type="match status" value="1"/>
</dbReference>
<evidence type="ECO:0000313" key="6">
    <source>
        <dbReference type="Proteomes" id="UP000321790"/>
    </source>
</evidence>
<dbReference type="InterPro" id="IPR016181">
    <property type="entry name" value="Acyl_CoA_acyltransferase"/>
</dbReference>
<dbReference type="GO" id="GO:0016747">
    <property type="term" value="F:acyltransferase activity, transferring groups other than amino-acyl groups"/>
    <property type="evidence" value="ECO:0007669"/>
    <property type="project" value="InterPro"/>
</dbReference>
<dbReference type="InterPro" id="IPR051531">
    <property type="entry name" value="N-acetyltransferase"/>
</dbReference>